<dbReference type="PANTHER" id="PTHR24359:SF1">
    <property type="entry name" value="INHIBITOR OF NUCLEAR FACTOR KAPPA-B KINASE EPSILON SUBUNIT HOMOLOG 1-RELATED"/>
    <property type="match status" value="1"/>
</dbReference>
<feature type="compositionally biased region" description="Pro residues" evidence="1">
    <location>
        <begin position="523"/>
        <end position="536"/>
    </location>
</feature>
<name>A0A9P8C0J2_9HELO</name>
<dbReference type="InterPro" id="IPR011009">
    <property type="entry name" value="Kinase-like_dom_sf"/>
</dbReference>
<dbReference type="Gene3D" id="1.10.510.10">
    <property type="entry name" value="Transferase(Phosphotransferase) domain 1"/>
    <property type="match status" value="1"/>
</dbReference>
<evidence type="ECO:0000313" key="4">
    <source>
        <dbReference type="Proteomes" id="UP000824998"/>
    </source>
</evidence>
<dbReference type="PANTHER" id="PTHR24359">
    <property type="entry name" value="SERINE/THREONINE-PROTEIN KINASE SBK1"/>
    <property type="match status" value="1"/>
</dbReference>
<dbReference type="SMART" id="SM00220">
    <property type="entry name" value="S_TKc"/>
    <property type="match status" value="1"/>
</dbReference>
<evidence type="ECO:0000259" key="2">
    <source>
        <dbReference type="PROSITE" id="PS50011"/>
    </source>
</evidence>
<protein>
    <recommendedName>
        <fullName evidence="2">Protein kinase domain-containing protein</fullName>
    </recommendedName>
</protein>
<feature type="compositionally biased region" description="Basic and acidic residues" evidence="1">
    <location>
        <begin position="550"/>
        <end position="560"/>
    </location>
</feature>
<dbReference type="AlphaFoldDB" id="A0A9P8C0J2"/>
<dbReference type="PROSITE" id="PS50011">
    <property type="entry name" value="PROTEIN_KINASE_DOM"/>
    <property type="match status" value="1"/>
</dbReference>
<reference evidence="3" key="1">
    <citation type="journal article" date="2021" name="IMA Fungus">
        <title>Genomic characterization of three marine fungi, including Emericellopsis atlantica sp. nov. with signatures of a generalist lifestyle and marine biomass degradation.</title>
        <authorList>
            <person name="Hagestad O.C."/>
            <person name="Hou L."/>
            <person name="Andersen J.H."/>
            <person name="Hansen E.H."/>
            <person name="Altermark B."/>
            <person name="Li C."/>
            <person name="Kuhnert E."/>
            <person name="Cox R.J."/>
            <person name="Crous P.W."/>
            <person name="Spatafora J.W."/>
            <person name="Lail K."/>
            <person name="Amirebrahimi M."/>
            <person name="Lipzen A."/>
            <person name="Pangilinan J."/>
            <person name="Andreopoulos W."/>
            <person name="Hayes R.D."/>
            <person name="Ng V."/>
            <person name="Grigoriev I.V."/>
            <person name="Jackson S.A."/>
            <person name="Sutton T.D.S."/>
            <person name="Dobson A.D.W."/>
            <person name="Rama T."/>
        </authorList>
    </citation>
    <scope>NUCLEOTIDE SEQUENCE</scope>
    <source>
        <strain evidence="3">TRa018bII</strain>
    </source>
</reference>
<dbReference type="GO" id="GO:0005524">
    <property type="term" value="F:ATP binding"/>
    <property type="evidence" value="ECO:0007669"/>
    <property type="project" value="InterPro"/>
</dbReference>
<dbReference type="GO" id="GO:0004674">
    <property type="term" value="F:protein serine/threonine kinase activity"/>
    <property type="evidence" value="ECO:0007669"/>
    <property type="project" value="TreeGrafter"/>
</dbReference>
<sequence length="832" mass="95561">MAQSRRHGPLADFRDWLRTNQHYAVKSPEREDRISFVSIDEVTAYLEADDCHKLVDILEDIFGPDEPPDASALLPDYVAVLCILVEIGEGSAIDFLYKQDFHDRLLPVHYNPDQFPRRLPPDADDGTFYRSFYEKQWRFCVPDFTRNMDKTFDENLILPIAEMKLAGEGSSADLFEIRLFGPHNKLPKGIMLENPDGQNRNKFALKVFKTRDAETYFKIEVEAFKRLRRANQEYLIAFYGCYTQLNTYSIILENADKGTLKQYFEHEDPPSEAEDIFKFWKSILNLLKGLDSIHNVPKSSGGNFLSGWHQDINPSNILVVSNGATSPYDFIFKLADLGLSHFTSSRDGRATTDYDNFGTKVYGAPECFRHDSFWDNTDLQVKQHVDVWSLGCVYSECAVWVVNMRKGLRSYRDKRLKATKNISPRLGECFHDGHDVLPIVQQTHRLLQQSMNLRGCDNVTMKVVKVVEEFMLVVAGTRLDAKNLWLRSSQAVSASTTPQTSPVYEDPGIDRQSSDIAREPRKPPQLPPTSVAPPRPQKAASDYPPALNGDRMRPQSEDLIDRPRYFSPDVSLMYRNDGLGIFPAANKKKWTLKSKLPFYNKPKPTLPGGHLLHKTHERDHVFIIDDSASMWQHWSEMCELFGILAYIVKRSDEDGIDMCFAMDPHMHNNSDTSELIKIIEQRKNVLDGQCDINVRLQNLLRKYNQSLQDRHLNRQERGWVPKHIKPISYYIFTDGIWDTSSNPEHIIENTVNIMVELKVPRNQVGIQFISFGKDSSGLEKLSHYDNDLGLKIDIVDHCRSSEGLWKMILGAIDPRFDDLTDDENTPRKKSEE</sequence>
<accession>A0A9P8C0J2</accession>
<feature type="region of interest" description="Disordered" evidence="1">
    <location>
        <begin position="490"/>
        <end position="560"/>
    </location>
</feature>
<dbReference type="OrthoDB" id="5986190at2759"/>
<keyword evidence="4" id="KW-1185">Reference proteome</keyword>
<proteinExistence type="predicted"/>
<feature type="compositionally biased region" description="Basic and acidic residues" evidence="1">
    <location>
        <begin position="508"/>
        <end position="522"/>
    </location>
</feature>
<gene>
    <name evidence="3" type="ORF">BJ875DRAFT_434529</name>
</gene>
<dbReference type="Pfam" id="PF00069">
    <property type="entry name" value="Pkinase"/>
    <property type="match status" value="1"/>
</dbReference>
<evidence type="ECO:0000256" key="1">
    <source>
        <dbReference type="SAM" id="MobiDB-lite"/>
    </source>
</evidence>
<dbReference type="Proteomes" id="UP000824998">
    <property type="component" value="Unassembled WGS sequence"/>
</dbReference>
<comment type="caution">
    <text evidence="3">The sequence shown here is derived from an EMBL/GenBank/DDBJ whole genome shotgun (WGS) entry which is preliminary data.</text>
</comment>
<organism evidence="3 4">
    <name type="scientific">Amylocarpus encephaloides</name>
    <dbReference type="NCBI Taxonomy" id="45428"/>
    <lineage>
        <taxon>Eukaryota</taxon>
        <taxon>Fungi</taxon>
        <taxon>Dikarya</taxon>
        <taxon>Ascomycota</taxon>
        <taxon>Pezizomycotina</taxon>
        <taxon>Leotiomycetes</taxon>
        <taxon>Helotiales</taxon>
        <taxon>Helotiales incertae sedis</taxon>
        <taxon>Amylocarpus</taxon>
    </lineage>
</organism>
<dbReference type="InterPro" id="IPR000719">
    <property type="entry name" value="Prot_kinase_dom"/>
</dbReference>
<evidence type="ECO:0000313" key="3">
    <source>
        <dbReference type="EMBL" id="KAG9228900.1"/>
    </source>
</evidence>
<feature type="compositionally biased region" description="Polar residues" evidence="1">
    <location>
        <begin position="490"/>
        <end position="502"/>
    </location>
</feature>
<dbReference type="EMBL" id="MU251844">
    <property type="protein sequence ID" value="KAG9228900.1"/>
    <property type="molecule type" value="Genomic_DNA"/>
</dbReference>
<dbReference type="CDD" id="cd00180">
    <property type="entry name" value="PKc"/>
    <property type="match status" value="1"/>
</dbReference>
<dbReference type="SUPFAM" id="SSF56112">
    <property type="entry name" value="Protein kinase-like (PK-like)"/>
    <property type="match status" value="1"/>
</dbReference>
<feature type="domain" description="Protein kinase" evidence="2">
    <location>
        <begin position="160"/>
        <end position="492"/>
    </location>
</feature>